<organism evidence="1 2">
    <name type="scientific">Alkalibacillus salilacus</name>
    <dbReference type="NCBI Taxonomy" id="284582"/>
    <lineage>
        <taxon>Bacteria</taxon>
        <taxon>Bacillati</taxon>
        <taxon>Bacillota</taxon>
        <taxon>Bacilli</taxon>
        <taxon>Bacillales</taxon>
        <taxon>Bacillaceae</taxon>
        <taxon>Alkalibacillus</taxon>
    </lineage>
</organism>
<comment type="caution">
    <text evidence="1">The sequence shown here is derived from an EMBL/GenBank/DDBJ whole genome shotgun (WGS) entry which is preliminary data.</text>
</comment>
<proteinExistence type="predicted"/>
<dbReference type="Pfam" id="PF14181">
    <property type="entry name" value="YqfQ"/>
    <property type="match status" value="1"/>
</dbReference>
<dbReference type="Proteomes" id="UP001224359">
    <property type="component" value="Unassembled WGS sequence"/>
</dbReference>
<gene>
    <name evidence="1" type="ORF">J2S77_002681</name>
</gene>
<evidence type="ECO:0000313" key="2">
    <source>
        <dbReference type="Proteomes" id="UP001224359"/>
    </source>
</evidence>
<sequence>MEPMYNWHDPVHGGFMNRRKPNFLEKLFGSSHSRKPLLMQVKSNEHSLHETLYMVQKGLALVQQLIPVWKQYGPLLKHAPFMVDMIKLMMEDEKHDESKHSLDDHDLGKTKYNDLGVTKVKQTKGSQHDQLPEPKLYI</sequence>
<reference evidence="1 2" key="1">
    <citation type="submission" date="2023-07" db="EMBL/GenBank/DDBJ databases">
        <title>Genomic Encyclopedia of Type Strains, Phase IV (KMG-IV): sequencing the most valuable type-strain genomes for metagenomic binning, comparative biology and taxonomic classification.</title>
        <authorList>
            <person name="Goeker M."/>
        </authorList>
    </citation>
    <scope>NUCLEOTIDE SEQUENCE [LARGE SCALE GENOMIC DNA]</scope>
    <source>
        <strain evidence="1 2">DSM 16460</strain>
    </source>
</reference>
<dbReference type="EMBL" id="JAUSTQ010000016">
    <property type="protein sequence ID" value="MDQ0160675.1"/>
    <property type="molecule type" value="Genomic_DNA"/>
</dbReference>
<keyword evidence="2" id="KW-1185">Reference proteome</keyword>
<dbReference type="RefSeq" id="WP_306978092.1">
    <property type="nucleotide sequence ID" value="NZ_JAUSTQ010000016.1"/>
</dbReference>
<evidence type="ECO:0000313" key="1">
    <source>
        <dbReference type="EMBL" id="MDQ0160675.1"/>
    </source>
</evidence>
<accession>A0ABT9VI80</accession>
<protein>
    <submittedName>
        <fullName evidence="1">Uncharacterized protein</fullName>
    </submittedName>
</protein>
<name>A0ABT9VI80_9BACI</name>
<dbReference type="InterPro" id="IPR025571">
    <property type="entry name" value="YqfQ"/>
</dbReference>